<dbReference type="AlphaFoldDB" id="A0A1Q8QZ88"/>
<reference evidence="1 2" key="1">
    <citation type="submission" date="2016-09" db="EMBL/GenBank/DDBJ databases">
        <title>Complete genome of Desulfosporosinus sp. OL.</title>
        <authorList>
            <person name="Mardanov A."/>
            <person name="Beletsky A."/>
            <person name="Panova A."/>
            <person name="Karnachuk O."/>
            <person name="Ravin N."/>
        </authorList>
    </citation>
    <scope>NUCLEOTIDE SEQUENCE [LARGE SCALE GENOMIC DNA]</scope>
    <source>
        <strain evidence="1 2">OL</strain>
    </source>
</reference>
<evidence type="ECO:0000313" key="2">
    <source>
        <dbReference type="Proteomes" id="UP000186102"/>
    </source>
</evidence>
<keyword evidence="2" id="KW-1185">Reference proteome</keyword>
<gene>
    <name evidence="1" type="ORF">DSOL_1440</name>
</gene>
<dbReference type="RefSeq" id="WP_075364159.1">
    <property type="nucleotide sequence ID" value="NZ_MLBF01000007.1"/>
</dbReference>
<dbReference type="NCBIfam" id="TIGR03309">
    <property type="entry name" value="matur_yqeB"/>
    <property type="match status" value="1"/>
</dbReference>
<name>A0A1Q8QZ88_9FIRM</name>
<dbReference type="EMBL" id="MLBF01000007">
    <property type="protein sequence ID" value="OLN32689.1"/>
    <property type="molecule type" value="Genomic_DNA"/>
</dbReference>
<organism evidence="1 2">
    <name type="scientific">Desulfosporosinus metallidurans</name>
    <dbReference type="NCBI Taxonomy" id="1888891"/>
    <lineage>
        <taxon>Bacteria</taxon>
        <taxon>Bacillati</taxon>
        <taxon>Bacillota</taxon>
        <taxon>Clostridia</taxon>
        <taxon>Eubacteriales</taxon>
        <taxon>Desulfitobacteriaceae</taxon>
        <taxon>Desulfosporosinus</taxon>
    </lineage>
</organism>
<dbReference type="Gene3D" id="3.40.630.10">
    <property type="entry name" value="Zn peptidases"/>
    <property type="match status" value="1"/>
</dbReference>
<dbReference type="STRING" id="1888891.DSOL_1440"/>
<protein>
    <submittedName>
        <fullName evidence="1">Xanthine and CO dehydrogenases maturation factor, XdhC/CoxF family</fullName>
    </submittedName>
</protein>
<dbReference type="InterPro" id="IPR017695">
    <property type="entry name" value="Se-dep_Mo_hydrolase_YqeB"/>
</dbReference>
<accession>A0A1Q8QZ88</accession>
<proteinExistence type="predicted"/>
<comment type="caution">
    <text evidence="1">The sequence shown here is derived from an EMBL/GenBank/DDBJ whole genome shotgun (WGS) entry which is preliminary data.</text>
</comment>
<sequence>MEDKRVMNGPVVLVRGAGEQASGVGWALAKAGFRVVMTEVAKPLMVRWPVCFGTAVAEGKWQVEGIPARRVEDSKACEGAWSAGEIPVLVDPDLKGLPVLNPSVLVDAIMAKRNLGTRQGMASRTIGLGPGFTAGTDVDVVVETNRGHHLGRLIYSGAAEPNTGIPGVIAGFSKERVIYSPKAGLFKAKRAIGEQVLAGDCLGTVDDGVRAEDVFSSINGVLRGLLRTDTPVAALVKIGDVDPRGHEEYCWTISEKARAIGTAVLLGIMELEQRPN</sequence>
<evidence type="ECO:0000313" key="1">
    <source>
        <dbReference type="EMBL" id="OLN32689.1"/>
    </source>
</evidence>
<dbReference type="Proteomes" id="UP000186102">
    <property type="component" value="Unassembled WGS sequence"/>
</dbReference>
<dbReference type="OrthoDB" id="9815497at2"/>